<keyword evidence="11" id="KW-1185">Reference proteome</keyword>
<dbReference type="EC" id="3.4.19.12" evidence="2"/>
<dbReference type="InterPro" id="IPR046541">
    <property type="entry name" value="DUF6606"/>
</dbReference>
<dbReference type="Proteomes" id="UP000825890">
    <property type="component" value="Unassembled WGS sequence"/>
</dbReference>
<feature type="domain" description="DUF6606" evidence="9">
    <location>
        <begin position="14"/>
        <end position="282"/>
    </location>
</feature>
<keyword evidence="4" id="KW-0833">Ubl conjugation pathway</keyword>
<reference evidence="10 11" key="1">
    <citation type="submission" date="2021-01" db="EMBL/GenBank/DDBJ databases">
        <title>Cercospora kikuchii MAFF 305040 whole genome shotgun sequence.</title>
        <authorList>
            <person name="Kashiwa T."/>
            <person name="Suzuki T."/>
        </authorList>
    </citation>
    <scope>NUCLEOTIDE SEQUENCE [LARGE SCALE GENOMIC DNA]</scope>
    <source>
        <strain evidence="10 11">MAFF 305040</strain>
    </source>
</reference>
<dbReference type="Pfam" id="PF20255">
    <property type="entry name" value="DUF6606"/>
    <property type="match status" value="1"/>
</dbReference>
<gene>
    <name evidence="10" type="ORF">CKM354_000678900</name>
</gene>
<protein>
    <recommendedName>
        <fullName evidence="2">ubiquitinyl hydrolase 1</fullName>
        <ecNumber evidence="2">3.4.19.12</ecNumber>
    </recommendedName>
</protein>
<evidence type="ECO:0000313" key="10">
    <source>
        <dbReference type="EMBL" id="GIZ43568.1"/>
    </source>
</evidence>
<feature type="coiled-coil region" evidence="7">
    <location>
        <begin position="557"/>
        <end position="584"/>
    </location>
</feature>
<evidence type="ECO:0000256" key="2">
    <source>
        <dbReference type="ARBA" id="ARBA00012759"/>
    </source>
</evidence>
<comment type="catalytic activity">
    <reaction evidence="1">
        <text>Thiol-dependent hydrolysis of ester, thioester, amide, peptide and isopeptide bonds formed by the C-terminal Gly of ubiquitin (a 76-residue protein attached to proteins as an intracellular targeting signal).</text>
        <dbReference type="EC" id="3.4.19.12"/>
    </reaction>
</comment>
<evidence type="ECO:0000256" key="4">
    <source>
        <dbReference type="ARBA" id="ARBA00022786"/>
    </source>
</evidence>
<evidence type="ECO:0000259" key="9">
    <source>
        <dbReference type="Pfam" id="PF20255"/>
    </source>
</evidence>
<name>A0A9P3CIW5_9PEZI</name>
<proteinExistence type="predicted"/>
<evidence type="ECO:0000256" key="6">
    <source>
        <dbReference type="ARBA" id="ARBA00022807"/>
    </source>
</evidence>
<evidence type="ECO:0000256" key="5">
    <source>
        <dbReference type="ARBA" id="ARBA00022801"/>
    </source>
</evidence>
<dbReference type="RefSeq" id="XP_044658055.1">
    <property type="nucleotide sequence ID" value="XM_044802120.1"/>
</dbReference>
<dbReference type="PANTHER" id="PTHR13367:SF34">
    <property type="match status" value="1"/>
</dbReference>
<feature type="compositionally biased region" description="Low complexity" evidence="8">
    <location>
        <begin position="390"/>
        <end position="402"/>
    </location>
</feature>
<evidence type="ECO:0000256" key="3">
    <source>
        <dbReference type="ARBA" id="ARBA00022670"/>
    </source>
</evidence>
<evidence type="ECO:0000256" key="1">
    <source>
        <dbReference type="ARBA" id="ARBA00000707"/>
    </source>
</evidence>
<evidence type="ECO:0000256" key="8">
    <source>
        <dbReference type="SAM" id="MobiDB-lite"/>
    </source>
</evidence>
<keyword evidence="6" id="KW-0788">Thiol protease</keyword>
<dbReference type="InterPro" id="IPR051346">
    <property type="entry name" value="OTU_Deubiquitinase"/>
</dbReference>
<feature type="region of interest" description="Disordered" evidence="8">
    <location>
        <begin position="176"/>
        <end position="198"/>
    </location>
</feature>
<dbReference type="GO" id="GO:0006508">
    <property type="term" value="P:proteolysis"/>
    <property type="evidence" value="ECO:0007669"/>
    <property type="project" value="UniProtKB-KW"/>
</dbReference>
<evidence type="ECO:0000256" key="7">
    <source>
        <dbReference type="SAM" id="Coils"/>
    </source>
</evidence>
<sequence length="1597" mass="178424">MAAKQRNEAEMQRIIGHMFLPPKLPSSEDAGSDTSLVAIALEALVSLRDLILPSSVPTALSNAIAVIDRLQKINSLEDGKADELALRKTLLDLPLGQMLALKVHAQNAGVLISRQADALVFEAFELSPANESVVGTKGRLNRTFPGMAVSLSIETLAQDDCAATIATTLSTMCQQKAPGMQPTSRKAGASHEEERDTASPAAVTELFFGYLRGTEPRHLTAESQINKHTRDEVLWENAKIPWRRSSMWLLIRVALQLVLCRSPGGSRDLYKEVMVYAMSFVLRTTPSLSSDLMFCMSAKISRRLQKLRGVAPTLPASVRASVDHVLRETTDALSARWNTIQHRDQRDLELPSLAELNFEFDTQVSLPEVDQYLEALRSRQRNGSPSSFVPSSQLLHHSSSHLPPLPSSNSADVYYATANLRQFEQWISDHLDQWLVSHAQDDACQQLHGLVGKYHRLSESHYSQNPEMQSVMILTIYELWVACDRMAVKICPLLAEFDPDISTDVLENLLLPFRAQMQRLIGVEEYLRSRQRMATKSAEQLYSMGTQGFASRFYDQSDKHQKLLALIERDAAKAREEKAKEFQRIKAEYHRLQTLHGEAECEYTTKVVDTWCDPPETEEVHSSSCRKCSLARQRDNLSIKVHEWPLPSDPARARVVVFELQIPLWLGHWRDTRAYFLQNVLKGKRPLLRPRTLYLVSSNDPHLTVNHFKRGAHHRISLLSETKPCVNTHYKSKAIADLSESDVCQPNGLQYNYYDSTSTTNMGKFTYADTVAQACTYKLSRSALQSFAFRPTCAPDGPSPNSVIAWQDKCPADMAIDEYKELSTIPLGRHIQWANIMLQLAMPGVDFRKSDTNLMFLQCINQAGPSRGTEVVREPHLFPSVSENTELLVANLFKAFQRVKENWESAQALHTFIAIATRLLSLGTSASSRDSCLEFLAETREVAMKWLLALREKAYAAEGHDERTSFALKSVEVALICASTFDVEDDYIDGVLRDNASILLQCSIVIQEGEHSRLNGNGHHTSLLHIRYQRLLHRIYRSLAQQQLHSHLDLAVGELWSGYNPGSNGWRLVSNTADHWLTTETAATALFPSMNVHFNLLSGTLLVNGLPLDQPPRSYRQCPMYSTLFRHAAVEVMPCMAPGFDFSTKRSFGGDYAVQLGLKDGELLVRAQKGDQVFEVIPPRLMGAYPSHFQDDYVHWLDQSRNIVQFRLKSDPWNTVSPSIWTLSAIPGLSKWQLAKGESAVAGISSKTSRHIASILDPLAEPRAIHSIFQKSGPEQRLHVDVPTLHIGFLLSSRSSMLESREYRSMVVDDDQGVGTLVGLKSKIVLKPANTNGPHSGNRMLLVPESESISYGQKGGHVVVTVSKAQISKVHALTVDADLGRLVDNGDIGLYLAYLHALTSFCLVDRLTTKTGTEQTLSTMSSAAINSLERLSQDHVRSLRLLADLSPGRAFYPLNLRSMQVVQWDNRLSYLSQHGHFAQAAEDLLQRARKAAVFFPETQAELQQVTLCLPDPHLLERDNIRSSTFRVSGFGAEDHTSKYDVDTRLAIAMLTQHVPRMSQTWQASCSETVTSDLLPLSRQGSSGELHANTHVLMGLAA</sequence>
<comment type="caution">
    <text evidence="10">The sequence shown here is derived from an EMBL/GenBank/DDBJ whole genome shotgun (WGS) entry which is preliminary data.</text>
</comment>
<evidence type="ECO:0000313" key="11">
    <source>
        <dbReference type="Proteomes" id="UP000825890"/>
    </source>
</evidence>
<dbReference type="PANTHER" id="PTHR13367">
    <property type="entry name" value="UBIQUITIN THIOESTERASE"/>
    <property type="match status" value="1"/>
</dbReference>
<dbReference type="GeneID" id="68292364"/>
<organism evidence="10 11">
    <name type="scientific">Cercospora kikuchii</name>
    <dbReference type="NCBI Taxonomy" id="84275"/>
    <lineage>
        <taxon>Eukaryota</taxon>
        <taxon>Fungi</taxon>
        <taxon>Dikarya</taxon>
        <taxon>Ascomycota</taxon>
        <taxon>Pezizomycotina</taxon>
        <taxon>Dothideomycetes</taxon>
        <taxon>Dothideomycetidae</taxon>
        <taxon>Mycosphaerellales</taxon>
        <taxon>Mycosphaerellaceae</taxon>
        <taxon>Cercospora</taxon>
    </lineage>
</organism>
<dbReference type="GO" id="GO:0004843">
    <property type="term" value="F:cysteine-type deubiquitinase activity"/>
    <property type="evidence" value="ECO:0007669"/>
    <property type="project" value="UniProtKB-EC"/>
</dbReference>
<dbReference type="EMBL" id="BOLY01000004">
    <property type="protein sequence ID" value="GIZ43568.1"/>
    <property type="molecule type" value="Genomic_DNA"/>
</dbReference>
<keyword evidence="3" id="KW-0645">Protease</keyword>
<dbReference type="OrthoDB" id="3182339at2759"/>
<keyword evidence="5" id="KW-0378">Hydrolase</keyword>
<keyword evidence="7" id="KW-0175">Coiled coil</keyword>
<accession>A0A9P3CIW5</accession>
<feature type="region of interest" description="Disordered" evidence="8">
    <location>
        <begin position="381"/>
        <end position="402"/>
    </location>
</feature>